<feature type="region of interest" description="Disordered" evidence="1">
    <location>
        <begin position="1"/>
        <end position="59"/>
    </location>
</feature>
<sequence>MNPLNSSQSIASAGTQHTPYASSAAEESGNDSPRIAAGASTPMDETAKPAEIQGLTSEGKALIQALQDIEKESELARESLSDGEENDQSDRSFSMKKALTAAATIGGILLAVG</sequence>
<comment type="caution">
    <text evidence="2">The sequence shown here is derived from an EMBL/GenBank/DDBJ whole genome shotgun (WGS) entry which is preliminary data.</text>
</comment>
<dbReference type="EMBL" id="JAFEUM010000002">
    <property type="protein sequence ID" value="MBM7036240.1"/>
    <property type="molecule type" value="Genomic_DNA"/>
</dbReference>
<feature type="compositionally biased region" description="Polar residues" evidence="1">
    <location>
        <begin position="1"/>
        <end position="21"/>
    </location>
</feature>
<evidence type="ECO:0000313" key="3">
    <source>
        <dbReference type="Proteomes" id="UP000809621"/>
    </source>
</evidence>
<accession>A0ABS2HF88</accession>
<organism evidence="2 3">
    <name type="scientific">Vibrio ulleungensis</name>
    <dbReference type="NCBI Taxonomy" id="2807619"/>
    <lineage>
        <taxon>Bacteria</taxon>
        <taxon>Pseudomonadati</taxon>
        <taxon>Pseudomonadota</taxon>
        <taxon>Gammaproteobacteria</taxon>
        <taxon>Vibrionales</taxon>
        <taxon>Vibrionaceae</taxon>
        <taxon>Vibrio</taxon>
    </lineage>
</organism>
<gene>
    <name evidence="2" type="ORF">JQC93_07420</name>
</gene>
<evidence type="ECO:0000256" key="1">
    <source>
        <dbReference type="SAM" id="MobiDB-lite"/>
    </source>
</evidence>
<proteinExistence type="predicted"/>
<reference evidence="2 3" key="1">
    <citation type="submission" date="2021-02" db="EMBL/GenBank/DDBJ databases">
        <authorList>
            <person name="Park J.-S."/>
        </authorList>
    </citation>
    <scope>NUCLEOTIDE SEQUENCE [LARGE SCALE GENOMIC DNA]</scope>
    <source>
        <strain evidence="2 3">188UL20-2</strain>
    </source>
</reference>
<dbReference type="RefSeq" id="WP_205157824.1">
    <property type="nucleotide sequence ID" value="NZ_JAFEUM010000002.1"/>
</dbReference>
<name>A0ABS2HF88_9VIBR</name>
<protein>
    <submittedName>
        <fullName evidence="2">Uncharacterized protein</fullName>
    </submittedName>
</protein>
<dbReference type="Proteomes" id="UP000809621">
    <property type="component" value="Unassembled WGS sequence"/>
</dbReference>
<feature type="region of interest" description="Disordered" evidence="1">
    <location>
        <begin position="73"/>
        <end position="93"/>
    </location>
</feature>
<keyword evidence="3" id="KW-1185">Reference proteome</keyword>
<evidence type="ECO:0000313" key="2">
    <source>
        <dbReference type="EMBL" id="MBM7036240.1"/>
    </source>
</evidence>